<reference evidence="2" key="2">
    <citation type="submission" date="2016-03" db="EMBL/GenBank/DDBJ databases">
        <title>Streptococcus antelopensis sp. nov., isolated from the feces of the Tibetan antelope (Pantholops hodgsonii) in Hoh Xil National Nature Reserve, Qinghai, China.</title>
        <authorList>
            <person name="Bai X."/>
        </authorList>
    </citation>
    <scope>NUCLEOTIDE SEQUENCE [LARGE SCALE GENOMIC DNA]</scope>
    <source>
        <strain evidence="2">TA 26</strain>
    </source>
</reference>
<dbReference type="AlphaFoldDB" id="A0A172Q8P6"/>
<protein>
    <submittedName>
        <fullName evidence="1">Uncharacterized protein</fullName>
    </submittedName>
</protein>
<name>A0A172Q8P6_9STRE</name>
<gene>
    <name evidence="1" type="ORF">A0O21_07240</name>
</gene>
<accession>A0A172Q8P6</accession>
<reference evidence="1 2" key="1">
    <citation type="journal article" date="2016" name="Int. J. Syst. Evol. Microbiol.">
        <title>Streptococcuspantholopis sp. nov., isolated from faeces of the Tibetan antelope (Pantholops hodgsonii).</title>
        <authorList>
            <person name="Bai X."/>
            <person name="Xiong Y."/>
            <person name="Lu S."/>
            <person name="Jin D."/>
            <person name="Lai X."/>
            <person name="Yang J."/>
            <person name="Niu L."/>
            <person name="Hu S."/>
            <person name="Meng X."/>
            <person name="Pu J."/>
            <person name="Ye C."/>
            <person name="Xu J."/>
        </authorList>
    </citation>
    <scope>NUCLEOTIDE SEQUENCE [LARGE SCALE GENOMIC DNA]</scope>
    <source>
        <strain evidence="1 2">TA 26</strain>
    </source>
</reference>
<organism evidence="1 2">
    <name type="scientific">Streptococcus pantholopis</name>
    <dbReference type="NCBI Taxonomy" id="1811193"/>
    <lineage>
        <taxon>Bacteria</taxon>
        <taxon>Bacillati</taxon>
        <taxon>Bacillota</taxon>
        <taxon>Bacilli</taxon>
        <taxon>Lactobacillales</taxon>
        <taxon>Streptococcaceae</taxon>
        <taxon>Streptococcus</taxon>
    </lineage>
</organism>
<sequence length="67" mass="7826">MIAVFGKLDFEIRFSSTEPLCSLFLPSPLRQKRKSHLGLQLADCLYSFLENGLIFYKHSNWWEKSST</sequence>
<evidence type="ECO:0000313" key="2">
    <source>
        <dbReference type="Proteomes" id="UP000077317"/>
    </source>
</evidence>
<dbReference type="Proteomes" id="UP000077317">
    <property type="component" value="Chromosome"/>
</dbReference>
<proteinExistence type="predicted"/>
<dbReference type="STRING" id="1811193.A0O21_07240"/>
<keyword evidence="2" id="KW-1185">Reference proteome</keyword>
<dbReference type="KEGG" id="spat:A0O21_07240"/>
<evidence type="ECO:0000313" key="1">
    <source>
        <dbReference type="EMBL" id="AND79821.1"/>
    </source>
</evidence>
<dbReference type="EMBL" id="CP014699">
    <property type="protein sequence ID" value="AND79821.1"/>
    <property type="molecule type" value="Genomic_DNA"/>
</dbReference>